<organism evidence="6 7">
    <name type="scientific">Candidatus Allocopromorpha excrementipullorum</name>
    <dbReference type="NCBI Taxonomy" id="2840743"/>
    <lineage>
        <taxon>Bacteria</taxon>
        <taxon>Bacillati</taxon>
        <taxon>Bacillota</taxon>
        <taxon>Clostridia</taxon>
        <taxon>Eubacteriales</taxon>
        <taxon>Eubacteriaceae</taxon>
        <taxon>Eubacteriaceae incertae sedis</taxon>
        <taxon>Candidatus Allocopromorpha</taxon>
    </lineage>
</organism>
<sequence length="206" mass="23296">MRLEAENLGFRYGNDKKGSWIFRGLNFTLETGQRTALVGPSGCGKSTLSKVLSGYLEPSEGRVLLDGEPLPLKGYCPVQMIYQHPEQAVNPRWKMNKVLKECWDPDKELLKAMGIEDAWLGRWSSELSGGELQRFCIARVLGPETRLLICDEITTMLDVITQAQIWEIILEATRRRDLGLLVVTHNMALAEKVCDNIVSFPEMNRN</sequence>
<dbReference type="InterPro" id="IPR003593">
    <property type="entry name" value="AAA+_ATPase"/>
</dbReference>
<keyword evidence="4 6" id="KW-0067">ATP-binding</keyword>
<dbReference type="SMART" id="SM00382">
    <property type="entry name" value="AAA"/>
    <property type="match status" value="1"/>
</dbReference>
<dbReference type="InterPro" id="IPR027417">
    <property type="entry name" value="P-loop_NTPase"/>
</dbReference>
<name>A0A9D1N7I9_9FIRM</name>
<dbReference type="GO" id="GO:0005524">
    <property type="term" value="F:ATP binding"/>
    <property type="evidence" value="ECO:0007669"/>
    <property type="project" value="UniProtKB-KW"/>
</dbReference>
<dbReference type="EMBL" id="DVOB01000111">
    <property type="protein sequence ID" value="HIU96061.1"/>
    <property type="molecule type" value="Genomic_DNA"/>
</dbReference>
<evidence type="ECO:0000256" key="4">
    <source>
        <dbReference type="ARBA" id="ARBA00022840"/>
    </source>
</evidence>
<dbReference type="Proteomes" id="UP000824130">
    <property type="component" value="Unassembled WGS sequence"/>
</dbReference>
<evidence type="ECO:0000259" key="5">
    <source>
        <dbReference type="PROSITE" id="PS50893"/>
    </source>
</evidence>
<protein>
    <submittedName>
        <fullName evidence="6">ATP-binding cassette domain-containing protein</fullName>
    </submittedName>
</protein>
<dbReference type="InterPro" id="IPR050319">
    <property type="entry name" value="ABC_transp_ATP-bind"/>
</dbReference>
<evidence type="ECO:0000313" key="6">
    <source>
        <dbReference type="EMBL" id="HIU96061.1"/>
    </source>
</evidence>
<dbReference type="PANTHER" id="PTHR43776:SF7">
    <property type="entry name" value="D,D-DIPEPTIDE TRANSPORT ATP-BINDING PROTEIN DDPF-RELATED"/>
    <property type="match status" value="1"/>
</dbReference>
<dbReference type="GO" id="GO:0055085">
    <property type="term" value="P:transmembrane transport"/>
    <property type="evidence" value="ECO:0007669"/>
    <property type="project" value="UniProtKB-ARBA"/>
</dbReference>
<dbReference type="GO" id="GO:0016887">
    <property type="term" value="F:ATP hydrolysis activity"/>
    <property type="evidence" value="ECO:0007669"/>
    <property type="project" value="InterPro"/>
</dbReference>
<dbReference type="Gene3D" id="3.40.50.300">
    <property type="entry name" value="P-loop containing nucleotide triphosphate hydrolases"/>
    <property type="match status" value="1"/>
</dbReference>
<feature type="domain" description="ABC transporter" evidence="5">
    <location>
        <begin position="3"/>
        <end position="206"/>
    </location>
</feature>
<reference evidence="6" key="2">
    <citation type="journal article" date="2021" name="PeerJ">
        <title>Extensive microbial diversity within the chicken gut microbiome revealed by metagenomics and culture.</title>
        <authorList>
            <person name="Gilroy R."/>
            <person name="Ravi A."/>
            <person name="Getino M."/>
            <person name="Pursley I."/>
            <person name="Horton D.L."/>
            <person name="Alikhan N.F."/>
            <person name="Baker D."/>
            <person name="Gharbi K."/>
            <person name="Hall N."/>
            <person name="Watson M."/>
            <person name="Adriaenssens E.M."/>
            <person name="Foster-Nyarko E."/>
            <person name="Jarju S."/>
            <person name="Secka A."/>
            <person name="Antonio M."/>
            <person name="Oren A."/>
            <person name="Chaudhuri R.R."/>
            <person name="La Ragione R."/>
            <person name="Hildebrand F."/>
            <person name="Pallen M.J."/>
        </authorList>
    </citation>
    <scope>NUCLEOTIDE SEQUENCE</scope>
    <source>
        <strain evidence="6">ChiSjej4B22-8349</strain>
    </source>
</reference>
<evidence type="ECO:0000256" key="1">
    <source>
        <dbReference type="ARBA" id="ARBA00005417"/>
    </source>
</evidence>
<evidence type="ECO:0000256" key="2">
    <source>
        <dbReference type="ARBA" id="ARBA00022448"/>
    </source>
</evidence>
<accession>A0A9D1N7I9</accession>
<dbReference type="PROSITE" id="PS50893">
    <property type="entry name" value="ABC_TRANSPORTER_2"/>
    <property type="match status" value="1"/>
</dbReference>
<proteinExistence type="inferred from homology"/>
<comment type="caution">
    <text evidence="6">The sequence shown here is derived from an EMBL/GenBank/DDBJ whole genome shotgun (WGS) entry which is preliminary data.</text>
</comment>
<dbReference type="InterPro" id="IPR017871">
    <property type="entry name" value="ABC_transporter-like_CS"/>
</dbReference>
<keyword evidence="3" id="KW-0547">Nucleotide-binding</keyword>
<dbReference type="InterPro" id="IPR003439">
    <property type="entry name" value="ABC_transporter-like_ATP-bd"/>
</dbReference>
<dbReference type="PROSITE" id="PS00211">
    <property type="entry name" value="ABC_TRANSPORTER_1"/>
    <property type="match status" value="1"/>
</dbReference>
<dbReference type="AlphaFoldDB" id="A0A9D1N7I9"/>
<dbReference type="PANTHER" id="PTHR43776">
    <property type="entry name" value="TRANSPORT ATP-BINDING PROTEIN"/>
    <property type="match status" value="1"/>
</dbReference>
<dbReference type="Pfam" id="PF00005">
    <property type="entry name" value="ABC_tran"/>
    <property type="match status" value="1"/>
</dbReference>
<dbReference type="SUPFAM" id="SSF52540">
    <property type="entry name" value="P-loop containing nucleoside triphosphate hydrolases"/>
    <property type="match status" value="1"/>
</dbReference>
<comment type="similarity">
    <text evidence="1">Belongs to the ABC transporter superfamily.</text>
</comment>
<evidence type="ECO:0000313" key="7">
    <source>
        <dbReference type="Proteomes" id="UP000824130"/>
    </source>
</evidence>
<keyword evidence="2" id="KW-0813">Transport</keyword>
<gene>
    <name evidence="6" type="ORF">IAD25_05035</name>
</gene>
<reference evidence="6" key="1">
    <citation type="submission" date="2020-10" db="EMBL/GenBank/DDBJ databases">
        <authorList>
            <person name="Gilroy R."/>
        </authorList>
    </citation>
    <scope>NUCLEOTIDE SEQUENCE</scope>
    <source>
        <strain evidence="6">ChiSjej4B22-8349</strain>
    </source>
</reference>
<evidence type="ECO:0000256" key="3">
    <source>
        <dbReference type="ARBA" id="ARBA00022741"/>
    </source>
</evidence>